<gene>
    <name evidence="4" type="ORF">R83534S58_LOCUS272</name>
</gene>
<feature type="transmembrane region" description="Helical" evidence="3">
    <location>
        <begin position="27"/>
        <end position="49"/>
    </location>
</feature>
<protein>
    <submittedName>
        <fullName evidence="4">Contains von Willebrand factor type A (VWFA) domain</fullName>
    </submittedName>
</protein>
<evidence type="ECO:0000256" key="1">
    <source>
        <dbReference type="SAM" id="Coils"/>
    </source>
</evidence>
<evidence type="ECO:0000313" key="5">
    <source>
        <dbReference type="Proteomes" id="UP001154272"/>
    </source>
</evidence>
<sequence length="857" mass="97819">MNIPQEHKAQIKKAIFLTKLNVWIEKYWPIFLLFLSLWGIYLCLGLLGIPQRLPDILRILILAIMCIGSIGLVIYQIKRFPFTSFKENLNRIEQINKLPNQPLQTLYDTPVQTENRAVWNIHIQRIFKNFPDLKVGAPKIFKGHYHINRIAIVTICIFAALFVSNKHIASSRLLSAMRPGYDDASMPLPNFQAWVIPPSYSNAAPIYIKSRTETIATDPKARLHIALTDLKQRPELIYSEKKNVISNISIQQPEANQWQIEATIENSGTINIQARGREVASWNINLPDNLPPKVTWTGPIEKSNYDWKTAFPFEASQHYGIQSFRLVVTVPQNKDHPKEKILSLTQPLGDHPKKIIQILHQDLSNNIWAGSQAQAIISATDVTGQNTTSKVVTFTLPRRTFSSPVAQKLDQIRQAYGTDKLSKENTLNELIQLQNIPNAFQDYDLFLNYISIIYFLDNANKNTAQVKTETLSRLWDLMIDTQERKSSNSEIAKANIELRAAQASVQEQLDKMQRLGKDKITNQDRQELNRRLERLQNAVAQKMMALAKQNAKDNPQDGNSKELQYTSTRSFEDMFKDMSKTMENGNMDKAMQQLEYTNQVLNTMRGATPKDIKKLEDHLKSQKEMEKLTKDIEKLIKEQQDLLNQTYARLNQSVPLLLRPSQDLNKLSTSDLIKQITPHKDEEKSEPALASVEQTAQSQQGLIESLTKLQTQMHAITKQPIQNLDLAKINMQDAQQALENKDDSKAAAAQQKALINLQKGKDSAKKTMQQEAQRFSNFFPVFTAKNPQEDPSADNKADVDKKKDPLGRSPNENNSQIELSGNASTARKIEEELRKRADDPNRSGKDLDYIYRLLNMF</sequence>
<keyword evidence="3" id="KW-1133">Transmembrane helix</keyword>
<feature type="compositionally biased region" description="Basic and acidic residues" evidence="2">
    <location>
        <begin position="827"/>
        <end position="845"/>
    </location>
</feature>
<dbReference type="InterPro" id="IPR012683">
    <property type="entry name" value="CHP02302_TM"/>
</dbReference>
<feature type="coiled-coil region" evidence="1">
    <location>
        <begin position="484"/>
        <end position="552"/>
    </location>
</feature>
<dbReference type="RefSeq" id="WP_282023155.1">
    <property type="nucleotide sequence ID" value="NZ_CAMXCH010000001.1"/>
</dbReference>
<organism evidence="4 5">
    <name type="scientific">Commensalibacter papalotli</name>
    <name type="common">ex Botero et al. 2024</name>
    <dbReference type="NCBI Taxonomy" id="2972766"/>
    <lineage>
        <taxon>Bacteria</taxon>
        <taxon>Pseudomonadati</taxon>
        <taxon>Pseudomonadota</taxon>
        <taxon>Alphaproteobacteria</taxon>
        <taxon>Acetobacterales</taxon>
        <taxon>Acetobacteraceae</taxon>
    </lineage>
</organism>
<evidence type="ECO:0000256" key="2">
    <source>
        <dbReference type="SAM" id="MobiDB-lite"/>
    </source>
</evidence>
<accession>A0ABN8W648</accession>
<feature type="coiled-coil region" evidence="1">
    <location>
        <begin position="618"/>
        <end position="645"/>
    </location>
</feature>
<feature type="coiled-coil region" evidence="1">
    <location>
        <begin position="721"/>
        <end position="751"/>
    </location>
</feature>
<feature type="compositionally biased region" description="Basic and acidic residues" evidence="2">
    <location>
        <begin position="793"/>
        <end position="806"/>
    </location>
</feature>
<name>A0ABN8W648_9PROT</name>
<keyword evidence="3" id="KW-0812">Transmembrane</keyword>
<keyword evidence="1" id="KW-0175">Coiled coil</keyword>
<proteinExistence type="predicted"/>
<keyword evidence="3" id="KW-0472">Membrane</keyword>
<dbReference type="Pfam" id="PF13779">
    <property type="entry name" value="DUF4175"/>
    <property type="match status" value="1"/>
</dbReference>
<reference evidence="4" key="1">
    <citation type="submission" date="2022-10" db="EMBL/GenBank/DDBJ databases">
        <authorList>
            <person name="Botero Cardona J."/>
        </authorList>
    </citation>
    <scope>NUCLEOTIDE SEQUENCE</scope>
    <source>
        <strain evidence="4">R-83534</strain>
    </source>
</reference>
<feature type="compositionally biased region" description="Polar residues" evidence="2">
    <location>
        <begin position="810"/>
        <end position="825"/>
    </location>
</feature>
<dbReference type="Proteomes" id="UP001154272">
    <property type="component" value="Unassembled WGS sequence"/>
</dbReference>
<dbReference type="EMBL" id="CAMXCH010000001">
    <property type="protein sequence ID" value="CAI3926675.1"/>
    <property type="molecule type" value="Genomic_DNA"/>
</dbReference>
<feature type="transmembrane region" description="Helical" evidence="3">
    <location>
        <begin position="56"/>
        <end position="77"/>
    </location>
</feature>
<keyword evidence="5" id="KW-1185">Reference proteome</keyword>
<evidence type="ECO:0000256" key="3">
    <source>
        <dbReference type="SAM" id="Phobius"/>
    </source>
</evidence>
<comment type="caution">
    <text evidence="4">The sequence shown here is derived from an EMBL/GenBank/DDBJ whole genome shotgun (WGS) entry which is preliminary data.</text>
</comment>
<evidence type="ECO:0000313" key="4">
    <source>
        <dbReference type="EMBL" id="CAI3926675.1"/>
    </source>
</evidence>
<feature type="region of interest" description="Disordered" evidence="2">
    <location>
        <begin position="778"/>
        <end position="845"/>
    </location>
</feature>